<dbReference type="GO" id="GO:0005829">
    <property type="term" value="C:cytosol"/>
    <property type="evidence" value="ECO:0007669"/>
    <property type="project" value="TreeGrafter"/>
</dbReference>
<proteinExistence type="predicted"/>
<dbReference type="STRING" id="390874.Tpet_1451"/>
<dbReference type="GO" id="GO:0003700">
    <property type="term" value="F:DNA-binding transcription factor activity"/>
    <property type="evidence" value="ECO:0007669"/>
    <property type="project" value="TreeGrafter"/>
</dbReference>
<name>A5IMP1_THEP1</name>
<dbReference type="Gene3D" id="1.10.260.40">
    <property type="entry name" value="lambda repressor-like DNA-binding domains"/>
    <property type="match status" value="1"/>
</dbReference>
<reference evidence="3 4" key="2">
    <citation type="journal article" date="2009" name="Proc. Natl. Acad. Sci. U.S.A.">
        <title>On the chimeric nature, thermophilic origin, and phylogenetic placement of the Thermotogales.</title>
        <authorList>
            <person name="Zhaxybayeva O."/>
            <person name="Swithers K.S."/>
            <person name="Lapierre P."/>
            <person name="Fournier G.P."/>
            <person name="Bickhart D.M."/>
            <person name="DeBoy R.T."/>
            <person name="Nelson K.E."/>
            <person name="Nesbo C.L."/>
            <person name="Doolittle W.F."/>
            <person name="Gogarten J.P."/>
            <person name="Noll K.M."/>
        </authorList>
    </citation>
    <scope>NUCLEOTIDE SEQUENCE [LARGE SCALE GENOMIC DNA]</scope>
    <source>
        <strain evidence="4">ATCC BAA-488 / DSM 13995 / JCM 10881 / RKU-1</strain>
    </source>
</reference>
<dbReference type="SMART" id="SM00530">
    <property type="entry name" value="HTH_XRE"/>
    <property type="match status" value="1"/>
</dbReference>
<evidence type="ECO:0000313" key="4">
    <source>
        <dbReference type="Proteomes" id="UP000006558"/>
    </source>
</evidence>
<protein>
    <submittedName>
        <fullName evidence="3">Helix-turn-helix domain protein</fullName>
    </submittedName>
</protein>
<dbReference type="KEGG" id="tpt:Tpet_1451"/>
<organism evidence="3 4">
    <name type="scientific">Thermotoga petrophila (strain ATCC BAA-488 / DSM 13995 / JCM 10881 / RKU-1)</name>
    <dbReference type="NCBI Taxonomy" id="390874"/>
    <lineage>
        <taxon>Bacteria</taxon>
        <taxon>Thermotogati</taxon>
        <taxon>Thermotogota</taxon>
        <taxon>Thermotogae</taxon>
        <taxon>Thermotogales</taxon>
        <taxon>Thermotogaceae</taxon>
        <taxon>Thermotoga</taxon>
    </lineage>
</organism>
<reference evidence="4" key="1">
    <citation type="submission" date="2007-05" db="EMBL/GenBank/DDBJ databases">
        <title>Complete sequence of Thermotoga petrophila RKU-1.</title>
        <authorList>
            <consortium name="US DOE Joint Genome Institute"/>
            <person name="Copeland A."/>
            <person name="Lucas S."/>
            <person name="Lapidus A."/>
            <person name="Barry K."/>
            <person name="Glavina del Rio T."/>
            <person name="Dalin E."/>
            <person name="Tice H."/>
            <person name="Pitluck S."/>
            <person name="Sims D."/>
            <person name="Brettin T."/>
            <person name="Bruce D."/>
            <person name="Detter J.C."/>
            <person name="Han C."/>
            <person name="Tapia R."/>
            <person name="Schmutz J."/>
            <person name="Larimer F."/>
            <person name="Land M."/>
            <person name="Hauser L."/>
            <person name="Kyrpides N."/>
            <person name="Mikhailova N."/>
            <person name="Nelson K."/>
            <person name="Gogarten J.P."/>
            <person name="Noll K."/>
            <person name="Richardson P."/>
        </authorList>
    </citation>
    <scope>NUCLEOTIDE SEQUENCE [LARGE SCALE GENOMIC DNA]</scope>
    <source>
        <strain evidence="4">ATCC BAA-488 / DSM 13995 / JCM 10881 / RKU-1</strain>
    </source>
</reference>
<dbReference type="PANTHER" id="PTHR46797">
    <property type="entry name" value="HTH-TYPE TRANSCRIPTIONAL REGULATOR"/>
    <property type="match status" value="1"/>
</dbReference>
<dbReference type="HOGENOM" id="CLU_2132348_0_0_0"/>
<dbReference type="eggNOG" id="COG1396">
    <property type="taxonomic scope" value="Bacteria"/>
</dbReference>
<dbReference type="PANTHER" id="PTHR46797:SF1">
    <property type="entry name" value="METHYLPHOSPHONATE SYNTHASE"/>
    <property type="match status" value="1"/>
</dbReference>
<feature type="domain" description="HTH cro/C1-type" evidence="2">
    <location>
        <begin position="39"/>
        <end position="97"/>
    </location>
</feature>
<dbReference type="InterPro" id="IPR010982">
    <property type="entry name" value="Lambda_DNA-bd_dom_sf"/>
</dbReference>
<dbReference type="PROSITE" id="PS50943">
    <property type="entry name" value="HTH_CROC1"/>
    <property type="match status" value="1"/>
</dbReference>
<dbReference type="InterPro" id="IPR001387">
    <property type="entry name" value="Cro/C1-type_HTH"/>
</dbReference>
<dbReference type="AlphaFoldDB" id="A5IMP1"/>
<keyword evidence="1" id="KW-0238">DNA-binding</keyword>
<accession>A5IMP1</accession>
<evidence type="ECO:0000256" key="1">
    <source>
        <dbReference type="ARBA" id="ARBA00023125"/>
    </source>
</evidence>
<dbReference type="SUPFAM" id="SSF47413">
    <property type="entry name" value="lambda repressor-like DNA-binding domains"/>
    <property type="match status" value="1"/>
</dbReference>
<evidence type="ECO:0000313" key="3">
    <source>
        <dbReference type="EMBL" id="ABQ47464.1"/>
    </source>
</evidence>
<dbReference type="Pfam" id="PF01381">
    <property type="entry name" value="HTH_3"/>
    <property type="match status" value="1"/>
</dbReference>
<evidence type="ECO:0000259" key="2">
    <source>
        <dbReference type="PROSITE" id="PS50943"/>
    </source>
</evidence>
<dbReference type="CDD" id="cd00093">
    <property type="entry name" value="HTH_XRE"/>
    <property type="match status" value="1"/>
</dbReference>
<dbReference type="Proteomes" id="UP000006558">
    <property type="component" value="Chromosome"/>
</dbReference>
<dbReference type="EMBL" id="CP000702">
    <property type="protein sequence ID" value="ABQ47464.1"/>
    <property type="molecule type" value="Genomic_DNA"/>
</dbReference>
<dbReference type="RefSeq" id="WP_004083341.1">
    <property type="nucleotide sequence ID" value="NC_009486.1"/>
</dbReference>
<sequence length="127" mass="14254">MKEFKKYSDVFELFEEMGFHHSEEEKVFIEVMSQIGGQLLAYRKMHNLTQKDLAKKLGVSQSMVSKIETGEKNISIRVLAKIVAALGGKIKISLGLLPEEENKSPRYGFGVSEEIITSFEAQRSVAA</sequence>
<dbReference type="GO" id="GO:0003677">
    <property type="term" value="F:DNA binding"/>
    <property type="evidence" value="ECO:0007669"/>
    <property type="project" value="UniProtKB-KW"/>
</dbReference>
<dbReference type="InterPro" id="IPR050807">
    <property type="entry name" value="TransReg_Diox_bact_type"/>
</dbReference>
<gene>
    <name evidence="3" type="ordered locus">Tpet_1451</name>
</gene>